<dbReference type="InterPro" id="IPR036291">
    <property type="entry name" value="NAD(P)-bd_dom_sf"/>
</dbReference>
<keyword evidence="4" id="KW-1185">Reference proteome</keyword>
<name>A0A9P6JE92_MORAP</name>
<evidence type="ECO:0000313" key="4">
    <source>
        <dbReference type="Proteomes" id="UP000738359"/>
    </source>
</evidence>
<dbReference type="InterPro" id="IPR045010">
    <property type="entry name" value="MDR_fam"/>
</dbReference>
<protein>
    <recommendedName>
        <fullName evidence="2">Enoyl reductase (ER) domain-containing protein</fullName>
    </recommendedName>
</protein>
<dbReference type="Gene3D" id="3.40.50.720">
    <property type="entry name" value="NAD(P)-binding Rossmann-like Domain"/>
    <property type="match status" value="1"/>
</dbReference>
<feature type="domain" description="Enoyl reductase (ER)" evidence="2">
    <location>
        <begin position="22"/>
        <end position="341"/>
    </location>
</feature>
<dbReference type="AlphaFoldDB" id="A0A9P6JE92"/>
<dbReference type="SUPFAM" id="SSF50129">
    <property type="entry name" value="GroES-like"/>
    <property type="match status" value="2"/>
</dbReference>
<dbReference type="SUPFAM" id="SSF51735">
    <property type="entry name" value="NAD(P)-binding Rossmann-fold domains"/>
    <property type="match status" value="1"/>
</dbReference>
<gene>
    <name evidence="3" type="ORF">BGZ70_004962</name>
</gene>
<dbReference type="OrthoDB" id="809632at2759"/>
<dbReference type="GO" id="GO:0016628">
    <property type="term" value="F:oxidoreductase activity, acting on the CH-CH group of donors, NAD or NADP as acceptor"/>
    <property type="evidence" value="ECO:0007669"/>
    <property type="project" value="InterPro"/>
</dbReference>
<dbReference type="SMART" id="SM00829">
    <property type="entry name" value="PKS_ER"/>
    <property type="match status" value="1"/>
</dbReference>
<dbReference type="PANTHER" id="PTHR43205">
    <property type="entry name" value="PROSTAGLANDIN REDUCTASE"/>
    <property type="match status" value="1"/>
</dbReference>
<evidence type="ECO:0000259" key="2">
    <source>
        <dbReference type="SMART" id="SM00829"/>
    </source>
</evidence>
<proteinExistence type="predicted"/>
<dbReference type="PANTHER" id="PTHR43205:SF7">
    <property type="entry name" value="PROSTAGLANDIN REDUCTASE 1"/>
    <property type="match status" value="1"/>
</dbReference>
<dbReference type="Gene3D" id="3.90.180.10">
    <property type="entry name" value="Medium-chain alcohol dehydrogenases, catalytic domain"/>
    <property type="match status" value="1"/>
</dbReference>
<reference evidence="3" key="1">
    <citation type="journal article" date="2020" name="Fungal Divers.">
        <title>Resolving the Mortierellaceae phylogeny through synthesis of multi-gene phylogenetics and phylogenomics.</title>
        <authorList>
            <person name="Vandepol N."/>
            <person name="Liber J."/>
            <person name="Desiro A."/>
            <person name="Na H."/>
            <person name="Kennedy M."/>
            <person name="Barry K."/>
            <person name="Grigoriev I.V."/>
            <person name="Miller A.N."/>
            <person name="O'Donnell K."/>
            <person name="Stajich J.E."/>
            <person name="Bonito G."/>
        </authorList>
    </citation>
    <scope>NUCLEOTIDE SEQUENCE</scope>
    <source>
        <strain evidence="3">CK1249</strain>
    </source>
</reference>
<evidence type="ECO:0000313" key="3">
    <source>
        <dbReference type="EMBL" id="KAF9968321.1"/>
    </source>
</evidence>
<dbReference type="Pfam" id="PF16884">
    <property type="entry name" value="ADH_N_2"/>
    <property type="match status" value="1"/>
</dbReference>
<accession>A0A9P6JE92</accession>
<dbReference type="Proteomes" id="UP000738359">
    <property type="component" value="Unassembled WGS sequence"/>
</dbReference>
<dbReference type="Pfam" id="PF00107">
    <property type="entry name" value="ADH_zinc_N"/>
    <property type="match status" value="1"/>
</dbReference>
<dbReference type="InterPro" id="IPR011032">
    <property type="entry name" value="GroES-like_sf"/>
</dbReference>
<dbReference type="EMBL" id="JAAAHY010000026">
    <property type="protein sequence ID" value="KAF9968321.1"/>
    <property type="molecule type" value="Genomic_DNA"/>
</dbReference>
<organism evidence="3 4">
    <name type="scientific">Mortierella alpina</name>
    <name type="common">Oleaginous fungus</name>
    <name type="synonym">Mortierella renispora</name>
    <dbReference type="NCBI Taxonomy" id="64518"/>
    <lineage>
        <taxon>Eukaryota</taxon>
        <taxon>Fungi</taxon>
        <taxon>Fungi incertae sedis</taxon>
        <taxon>Mucoromycota</taxon>
        <taxon>Mortierellomycotina</taxon>
        <taxon>Mortierellomycetes</taxon>
        <taxon>Mortierellales</taxon>
        <taxon>Mortierellaceae</taxon>
        <taxon>Mortierella</taxon>
    </lineage>
</organism>
<sequence>MVVGNNKSAVFLKEPSKYPVAGEHIGVELKQLNTDLHDGQILLRNLYISLDPYLRNRMKDVVSYVPSYKTGEPLDSHGIAEVVESKNSKWPVGSLVVGPTIRWEERSVVGANAELEIIPAESLDPRIPLSAHIGVLGMPGYTAYGSLLEIGKPKAGETIFISAASGAVGQLVGQIAKLKGLRVIGSAGSDDKVEYLLKELKFDAAFNYKRGSILENLRAAAPEGIDIYYENVGGETLEAVLEVIKAHGRIIACGMISEYNNGKDTYNVKNLVNIVLKRLKMEGFLVYEFGEVVKKRFEREVSEWLKNGEIVYREDIAQGLDNAPDAFVGLFHGRNFGKGVVKIADL</sequence>
<dbReference type="InterPro" id="IPR020843">
    <property type="entry name" value="ER"/>
</dbReference>
<dbReference type="InterPro" id="IPR013149">
    <property type="entry name" value="ADH-like_C"/>
</dbReference>
<dbReference type="InterPro" id="IPR041694">
    <property type="entry name" value="ADH_N_2"/>
</dbReference>
<dbReference type="FunFam" id="3.40.50.720:FF:000121">
    <property type="entry name" value="Prostaglandin reductase 2"/>
    <property type="match status" value="1"/>
</dbReference>
<comment type="caution">
    <text evidence="3">The sequence shown here is derived from an EMBL/GenBank/DDBJ whole genome shotgun (WGS) entry which is preliminary data.</text>
</comment>
<keyword evidence="1" id="KW-0560">Oxidoreductase</keyword>
<dbReference type="CDD" id="cd05288">
    <property type="entry name" value="PGDH"/>
    <property type="match status" value="1"/>
</dbReference>
<evidence type="ECO:0000256" key="1">
    <source>
        <dbReference type="ARBA" id="ARBA00023002"/>
    </source>
</evidence>